<reference evidence="1" key="2">
    <citation type="journal article" date="2018" name="Nat. Commun.">
        <title>Tailed giant Tupanvirus possesses the most complete translational apparatus of the known virosphere.</title>
        <authorList>
            <person name="Abrahao J."/>
            <person name="Silva L."/>
            <person name="Silva L.S."/>
            <person name="Khalil J.Y.B."/>
            <person name="Rodrigues R."/>
            <person name="Arantes T."/>
            <person name="Assis F."/>
            <person name="Boratto P."/>
            <person name="Andrade M."/>
            <person name="Kroon E.G."/>
            <person name="Ribeiro B."/>
            <person name="Bergier I."/>
            <person name="Seligmann H."/>
            <person name="Ghigo E."/>
            <person name="Colson P."/>
            <person name="Levasseur A."/>
            <person name="Kroemer G."/>
            <person name="Raoult D."/>
            <person name="La Scola B."/>
        </authorList>
    </citation>
    <scope>NUCLEOTIDE SEQUENCE [LARGE SCALE GENOMIC DNA]</scope>
    <source>
        <strain evidence="1">Deep ocean</strain>
    </source>
</reference>
<dbReference type="GeneID" id="80517142"/>
<accession>A0A6N1NP89</accession>
<dbReference type="InterPro" id="IPR017549">
    <property type="entry name" value="APMV_L690"/>
</dbReference>
<sequence length="415" mass="45137">MSNCKHKHKGKNKKNNTCTSDNSIESESLTQYFGCNKIPKCLPMSCPKPKEKCPLKSFCDPGLINTCAAVPIVDPCAPAKAVTTWRVNYLVSNVPGEAAHYDADLVQPRGIIIYQNQLWMSNTMSDKITNYDLFGNKLLPSIQVRWNRFTTSFPSGLAINCGGGFGFSNGNGGPTKPAILAAGTKTGDVTVYNPAIDQARAYVIINNKIADEVAQYTGIAIVNNVMYLADFFQGHIDVFGGDLIRIGKQGRTFVDNYSIDPIPGIYGPHNIVYICPYLYVLYAERQLGSTVHHSIGPGKGYISVFTLDGAFVRRFHSGGVLNAPWSIIPAPCECGIPPGSFLVNNIGDGRINLFDCEGKFLGPLLSQSGIPIVIPGLQSLVPNYTTFSEIFFTASDDIESRGLLGSLVRDQVIYL</sequence>
<dbReference type="KEGG" id="vg:80517142"/>
<protein>
    <submittedName>
        <fullName evidence="1">Uncharacterized protein</fullName>
    </submittedName>
</protein>
<dbReference type="RefSeq" id="YP_010780451.1">
    <property type="nucleotide sequence ID" value="NC_075038.1"/>
</dbReference>
<proteinExistence type="predicted"/>
<organism evidence="1">
    <name type="scientific">Tupanvirus deep ocean</name>
    <dbReference type="NCBI Taxonomy" id="2126984"/>
    <lineage>
        <taxon>Viruses</taxon>
        <taxon>Varidnaviria</taxon>
        <taxon>Bamfordvirae</taxon>
        <taxon>Nucleocytoviricota</taxon>
        <taxon>Megaviricetes</taxon>
        <taxon>Imitervirales</taxon>
        <taxon>Mimiviridae</taxon>
        <taxon>Megamimivirinae</taxon>
        <taxon>Tupanvirus</taxon>
        <taxon>Tupanvirus altamarinense</taxon>
    </lineage>
</organism>
<evidence type="ECO:0000313" key="1">
    <source>
        <dbReference type="EMBL" id="QKU33843.1"/>
    </source>
</evidence>
<dbReference type="NCBIfam" id="TIGR03118">
    <property type="entry name" value="PEPCTERM_chp_1"/>
    <property type="match status" value="1"/>
</dbReference>
<dbReference type="EMBL" id="MF405918">
    <property type="protein sequence ID" value="QKU33843.1"/>
    <property type="molecule type" value="Genomic_DNA"/>
</dbReference>
<reference evidence="1" key="1">
    <citation type="submission" date="2017-06" db="EMBL/GenBank/DDBJ databases">
        <authorList>
            <person name="Assis F.L."/>
            <person name="Abrahao J.S."/>
            <person name="Silva L."/>
            <person name="Khalil J.B."/>
            <person name="Rodrigues R."/>
            <person name="Silva L.S."/>
            <person name="Boratto P."/>
            <person name="Andrade M."/>
            <person name="Kroon E.G."/>
            <person name="Ribeiro B."/>
            <person name="Bergier I."/>
            <person name="Seligmann H."/>
            <person name="Ghigo E."/>
            <person name="Colson P."/>
            <person name="Levasseur A."/>
            <person name="Raoult D."/>
            <person name="Scola B.L."/>
        </authorList>
    </citation>
    <scope>NUCLEOTIDE SEQUENCE</scope>
    <source>
        <strain evidence="1">Deep ocean</strain>
    </source>
</reference>
<name>A0A6N1NP89_9VIRU</name>
<dbReference type="SUPFAM" id="SSF63825">
    <property type="entry name" value="YWTD domain"/>
    <property type="match status" value="1"/>
</dbReference>